<evidence type="ECO:0000256" key="2">
    <source>
        <dbReference type="ARBA" id="ARBA00023015"/>
    </source>
</evidence>
<feature type="region of interest" description="Disordered" evidence="5">
    <location>
        <begin position="127"/>
        <end position="197"/>
    </location>
</feature>
<accession>A0A1Y1X809</accession>
<dbReference type="InterPro" id="IPR040240">
    <property type="entry name" value="TAF1"/>
</dbReference>
<evidence type="ECO:0008006" key="10">
    <source>
        <dbReference type="Google" id="ProtNLM"/>
    </source>
</evidence>
<feature type="compositionally biased region" description="Acidic residues" evidence="5">
    <location>
        <begin position="909"/>
        <end position="919"/>
    </location>
</feature>
<dbReference type="Pfam" id="PF12157">
    <property type="entry name" value="DUF3591"/>
    <property type="match status" value="1"/>
</dbReference>
<keyword evidence="3" id="KW-0804">Transcription</keyword>
<dbReference type="OrthoDB" id="5752at2759"/>
<keyword evidence="9" id="KW-1185">Reference proteome</keyword>
<evidence type="ECO:0000259" key="6">
    <source>
        <dbReference type="Pfam" id="PF12157"/>
    </source>
</evidence>
<dbReference type="GO" id="GO:0051123">
    <property type="term" value="P:RNA polymerase II preinitiation complex assembly"/>
    <property type="evidence" value="ECO:0007669"/>
    <property type="project" value="TreeGrafter"/>
</dbReference>
<protein>
    <recommendedName>
        <fullName evidence="10">Transcription initiation factor TFIID subunit 1 histone acetyltransferase domain-containing protein</fullName>
    </recommendedName>
</protein>
<organism evidence="8 9">
    <name type="scientific">Anaeromyces robustus</name>
    <dbReference type="NCBI Taxonomy" id="1754192"/>
    <lineage>
        <taxon>Eukaryota</taxon>
        <taxon>Fungi</taxon>
        <taxon>Fungi incertae sedis</taxon>
        <taxon>Chytridiomycota</taxon>
        <taxon>Chytridiomycota incertae sedis</taxon>
        <taxon>Neocallimastigomycetes</taxon>
        <taxon>Neocallimastigales</taxon>
        <taxon>Neocallimastigaceae</taxon>
        <taxon>Anaeromyces</taxon>
    </lineage>
</organism>
<feature type="region of interest" description="Disordered" evidence="5">
    <location>
        <begin position="291"/>
        <end position="330"/>
    </location>
</feature>
<dbReference type="InterPro" id="IPR041670">
    <property type="entry name" value="Znf-CCHC_6"/>
</dbReference>
<dbReference type="InterPro" id="IPR022591">
    <property type="entry name" value="TAF1_HAT_dom"/>
</dbReference>
<feature type="region of interest" description="Disordered" evidence="5">
    <location>
        <begin position="904"/>
        <end position="980"/>
    </location>
</feature>
<feature type="compositionally biased region" description="Basic residues" evidence="5">
    <location>
        <begin position="1156"/>
        <end position="1165"/>
    </location>
</feature>
<sequence length="1165" mass="134617">MSLNLSLLFGNIDSEGKIDKDDLDDSLRDTFENVDQDALSHLLGSSLDIGSGEEEKTPESSDNDSNLTEIKHDSNAIDYSDINEFIDDDVQSSKSKPEINKLQNNFYGAKPSSVIPKFHSSLYKSSIVGEDDEDYDEVETKKTEVKKEETEPVKQIKTETQTESKAESKAESKTETKTETQTESKTESQANNQVEIKVENKVESNEIPQIKVEKPSIKTFYPDFEKDKILKFSELFAIRKPTIVKPVKKDLRVTVVDEYYEVEPDDRIILRQPLVPLQLLKKELELQNMNGELSENKSDSSSDSDDEEDESHYSEYESDESSNDNKLENEEQPIQIYTGNFRPIVLDDWEKKIIWSDSNSESEQDIPENKIEKKSLMEDYSVRNSNLEKGSWTDSIIWTERDKMKLPLISNEKVIDQYIPEIRPPEKPKLQGYMEKKFRKISYVPKKTMDKFNISNDYYYDSQLFKNKSGRVRQQLGQAVIQHSLPALRLQHPYFKTQLPLKELRSFHRPSLKFEINKPIIFSRVRNGKKKKVKPKDGTPMKSTKDITLKDNSKYLLLEYSEEYPPIIQNVGMASLISNYYRKADDHDTFSPECDNGAPYILEPVDSSPFLGFGDAKSGQTIQCIHNNLFKAPIFQQNVRSTDYLIIRHTYKNEVKYYIRNIPYLYVVGQTYPVAEVPGPNSRKVTSVIRGRLQMAAYRLMRNDPSKRIRYDKLRQQFPELQERDFRLRLKEFAQLQKKGTNDGWWKLKPSSITDERSLLQLVTPEQVCLHESMLVGQQRLEDAGYAQNEIINELDDGGESALDIEIQLAPWITTKNFVLATQGKGMLKLHGPGDPTGREEGFSFIRASMKEMFFRANENVEELLALMEQRPKSYHKFSIAEQQIVYKSEIDRIWTNQLNALTSTEEPTLSEDENDDYEERNKNADETRKKNEMKEEDERRKEFGVDRSRPSSPSMYYSAGSPQINNEHNTYSDMEDDSISNAESAVSNVNKNRILYIRRTVKCANGGTEVRVETVKDPRVINAYLRQRKLIDKQNEESSQANGNEEDKKQEKKKRTQDHVSKLKQKNKEKKDSKTYKSKKESTSSRQNVQCSRCGQTGHMKTNRDCPLYNEDPANASNNNEKSSENTLSMKISIPLHNINSENKRKKSEDQTTKTTKKKIKVQL</sequence>
<evidence type="ECO:0000256" key="1">
    <source>
        <dbReference type="ARBA" id="ARBA00004123"/>
    </source>
</evidence>
<gene>
    <name evidence="8" type="ORF">BCR32DRAFT_293015</name>
</gene>
<name>A0A1Y1X809_9FUNG</name>
<comment type="subcellular location">
    <subcellularLocation>
        <location evidence="1">Nucleus</location>
    </subcellularLocation>
</comment>
<dbReference type="STRING" id="1754192.A0A1Y1X809"/>
<dbReference type="EMBL" id="MCFG01000109">
    <property type="protein sequence ID" value="ORX81848.1"/>
    <property type="molecule type" value="Genomic_DNA"/>
</dbReference>
<feature type="compositionally biased region" description="Polar residues" evidence="5">
    <location>
        <begin position="1087"/>
        <end position="1096"/>
    </location>
</feature>
<evidence type="ECO:0000259" key="7">
    <source>
        <dbReference type="Pfam" id="PF15288"/>
    </source>
</evidence>
<feature type="domain" description="Transcription initiation factor TFIID subunit 1 histone acetyltransferase" evidence="6">
    <location>
        <begin position="452"/>
        <end position="902"/>
    </location>
</feature>
<reference evidence="8 9" key="2">
    <citation type="submission" date="2016-08" db="EMBL/GenBank/DDBJ databases">
        <title>Pervasive Adenine N6-methylation of Active Genes in Fungi.</title>
        <authorList>
            <consortium name="DOE Joint Genome Institute"/>
            <person name="Mondo S.J."/>
            <person name="Dannebaum R.O."/>
            <person name="Kuo R.C."/>
            <person name="Labutti K."/>
            <person name="Haridas S."/>
            <person name="Kuo A."/>
            <person name="Salamov A."/>
            <person name="Ahrendt S.R."/>
            <person name="Lipzen A."/>
            <person name="Sullivan W."/>
            <person name="Andreopoulos W.B."/>
            <person name="Clum A."/>
            <person name="Lindquist E."/>
            <person name="Daum C."/>
            <person name="Ramamoorthy G.K."/>
            <person name="Gryganskyi A."/>
            <person name="Culley D."/>
            <person name="Magnuson J.K."/>
            <person name="James T.Y."/>
            <person name="O'Malley M.A."/>
            <person name="Stajich J.E."/>
            <person name="Spatafora J.W."/>
            <person name="Visel A."/>
            <person name="Grigoriev I.V."/>
        </authorList>
    </citation>
    <scope>NUCLEOTIDE SEQUENCE [LARGE SCALE GENOMIC DNA]</scope>
    <source>
        <strain evidence="8 9">S4</strain>
    </source>
</reference>
<dbReference type="PANTHER" id="PTHR13900">
    <property type="entry name" value="TRANSCRIPTION INITIATION FACTOR TFIID"/>
    <property type="match status" value="1"/>
</dbReference>
<keyword evidence="2" id="KW-0805">Transcription regulation</keyword>
<feature type="compositionally biased region" description="Basic residues" evidence="5">
    <location>
        <begin position="1052"/>
        <end position="1069"/>
    </location>
</feature>
<dbReference type="AlphaFoldDB" id="A0A1Y1X809"/>
<feature type="compositionally biased region" description="Acidic residues" evidence="5">
    <location>
        <begin position="302"/>
        <end position="322"/>
    </location>
</feature>
<feature type="region of interest" description="Disordered" evidence="5">
    <location>
        <begin position="1033"/>
        <end position="1165"/>
    </location>
</feature>
<evidence type="ECO:0000313" key="9">
    <source>
        <dbReference type="Proteomes" id="UP000193944"/>
    </source>
</evidence>
<proteinExistence type="predicted"/>
<evidence type="ECO:0000256" key="5">
    <source>
        <dbReference type="SAM" id="MobiDB-lite"/>
    </source>
</evidence>
<dbReference type="Proteomes" id="UP000193944">
    <property type="component" value="Unassembled WGS sequence"/>
</dbReference>
<reference evidence="8 9" key="1">
    <citation type="submission" date="2016-08" db="EMBL/GenBank/DDBJ databases">
        <title>A Parts List for Fungal Cellulosomes Revealed by Comparative Genomics.</title>
        <authorList>
            <consortium name="DOE Joint Genome Institute"/>
            <person name="Haitjema C.H."/>
            <person name="Gilmore S.P."/>
            <person name="Henske J.K."/>
            <person name="Solomon K.V."/>
            <person name="De Groot R."/>
            <person name="Kuo A."/>
            <person name="Mondo S.J."/>
            <person name="Salamov A.A."/>
            <person name="Labutti K."/>
            <person name="Zhao Z."/>
            <person name="Chiniquy J."/>
            <person name="Barry K."/>
            <person name="Brewer H.M."/>
            <person name="Purvine S.O."/>
            <person name="Wright A.T."/>
            <person name="Boxma B."/>
            <person name="Van Alen T."/>
            <person name="Hackstein J.H."/>
            <person name="Baker S.E."/>
            <person name="Grigoriev I.V."/>
            <person name="O'Malley M.A."/>
        </authorList>
    </citation>
    <scope>NUCLEOTIDE SEQUENCE [LARGE SCALE GENOMIC DNA]</scope>
    <source>
        <strain evidence="8 9">S4</strain>
    </source>
</reference>
<feature type="compositionally biased region" description="Basic and acidic residues" evidence="5">
    <location>
        <begin position="1070"/>
        <end position="1084"/>
    </location>
</feature>
<feature type="compositionally biased region" description="Polar residues" evidence="5">
    <location>
        <begin position="961"/>
        <end position="973"/>
    </location>
</feature>
<dbReference type="GO" id="GO:0016251">
    <property type="term" value="F:RNA polymerase II general transcription initiation factor activity"/>
    <property type="evidence" value="ECO:0007669"/>
    <property type="project" value="InterPro"/>
</dbReference>
<feature type="compositionally biased region" description="Basic and acidic residues" evidence="5">
    <location>
        <begin position="920"/>
        <end position="950"/>
    </location>
</feature>
<feature type="region of interest" description="Disordered" evidence="5">
    <location>
        <begin position="46"/>
        <end position="68"/>
    </location>
</feature>
<dbReference type="PANTHER" id="PTHR13900:SF0">
    <property type="entry name" value="TRANSCRIPTION INITIATION FACTOR TFIID SUBUNIT 1"/>
    <property type="match status" value="1"/>
</dbReference>
<evidence type="ECO:0000256" key="3">
    <source>
        <dbReference type="ARBA" id="ARBA00023163"/>
    </source>
</evidence>
<comment type="caution">
    <text evidence="8">The sequence shown here is derived from an EMBL/GenBank/DDBJ whole genome shotgun (WGS) entry which is preliminary data.</text>
</comment>
<dbReference type="GO" id="GO:0005669">
    <property type="term" value="C:transcription factor TFIID complex"/>
    <property type="evidence" value="ECO:0007669"/>
    <property type="project" value="InterPro"/>
</dbReference>
<dbReference type="Pfam" id="PF15288">
    <property type="entry name" value="zf-CCHC_6"/>
    <property type="match status" value="1"/>
</dbReference>
<feature type="compositionally biased region" description="Basic and acidic residues" evidence="5">
    <location>
        <begin position="138"/>
        <end position="186"/>
    </location>
</feature>
<keyword evidence="4" id="KW-0539">Nucleus</keyword>
<dbReference type="GO" id="GO:0017025">
    <property type="term" value="F:TBP-class protein binding"/>
    <property type="evidence" value="ECO:0007669"/>
    <property type="project" value="InterPro"/>
</dbReference>
<feature type="domain" description="Zinc knuckle" evidence="7">
    <location>
        <begin position="1090"/>
        <end position="1119"/>
    </location>
</feature>
<evidence type="ECO:0000256" key="4">
    <source>
        <dbReference type="ARBA" id="ARBA00023242"/>
    </source>
</evidence>
<dbReference type="GO" id="GO:0004402">
    <property type="term" value="F:histone acetyltransferase activity"/>
    <property type="evidence" value="ECO:0007669"/>
    <property type="project" value="InterPro"/>
</dbReference>
<evidence type="ECO:0000313" key="8">
    <source>
        <dbReference type="EMBL" id="ORX81848.1"/>
    </source>
</evidence>